<dbReference type="VEuPathDB" id="VectorBase:CSON000594"/>
<dbReference type="CDD" id="cd09120">
    <property type="entry name" value="PLDc_DNaseII_1"/>
    <property type="match status" value="1"/>
</dbReference>
<evidence type="ECO:0000256" key="3">
    <source>
        <dbReference type="SAM" id="SignalP"/>
    </source>
</evidence>
<evidence type="ECO:0000256" key="2">
    <source>
        <dbReference type="ARBA" id="ARBA00022801"/>
    </source>
</evidence>
<keyword evidence="3" id="KW-0732">Signal</keyword>
<dbReference type="OMA" id="MLYSDQP"/>
<reference evidence="6" key="2">
    <citation type="submission" date="2018-07" db="EMBL/GenBank/DDBJ databases">
        <authorList>
            <person name="Quirk P.G."/>
            <person name="Krulwich T.A."/>
        </authorList>
    </citation>
    <scope>NUCLEOTIDE SEQUENCE</scope>
</reference>
<feature type="chain" id="PRO_5036062106" evidence="3">
    <location>
        <begin position="20"/>
        <end position="343"/>
    </location>
</feature>
<reference evidence="5" key="1">
    <citation type="submission" date="2018-04" db="EMBL/GenBank/DDBJ databases">
        <authorList>
            <person name="Go L.Y."/>
            <person name="Mitchell J.A."/>
        </authorList>
    </citation>
    <scope>NUCLEOTIDE SEQUENCE</scope>
    <source>
        <tissue evidence="5">Whole organism</tissue>
    </source>
</reference>
<name>A0A336KUV8_CULSO</name>
<dbReference type="PANTHER" id="PTHR10858:SF23">
    <property type="entry name" value="DEOXYRIBONUCLEASE II"/>
    <property type="match status" value="1"/>
</dbReference>
<dbReference type="PANTHER" id="PTHR10858">
    <property type="entry name" value="DEOXYRIBONUCLEASE II"/>
    <property type="match status" value="1"/>
</dbReference>
<dbReference type="CDD" id="cd09121">
    <property type="entry name" value="PLDc_DNaseII_2"/>
    <property type="match status" value="1"/>
</dbReference>
<dbReference type="GO" id="GO:0006309">
    <property type="term" value="P:apoptotic DNA fragmentation"/>
    <property type="evidence" value="ECO:0007669"/>
    <property type="project" value="TreeGrafter"/>
</dbReference>
<protein>
    <submittedName>
        <fullName evidence="5">CSON000594 protein</fullName>
    </submittedName>
    <submittedName>
        <fullName evidence="4">CSON014814 protein</fullName>
    </submittedName>
</protein>
<keyword evidence="2" id="KW-0378">Hydrolase</keyword>
<organism evidence="5">
    <name type="scientific">Culicoides sonorensis</name>
    <name type="common">Biting midge</name>
    <dbReference type="NCBI Taxonomy" id="179676"/>
    <lineage>
        <taxon>Eukaryota</taxon>
        <taxon>Metazoa</taxon>
        <taxon>Ecdysozoa</taxon>
        <taxon>Arthropoda</taxon>
        <taxon>Hexapoda</taxon>
        <taxon>Insecta</taxon>
        <taxon>Pterygota</taxon>
        <taxon>Neoptera</taxon>
        <taxon>Endopterygota</taxon>
        <taxon>Diptera</taxon>
        <taxon>Nematocera</taxon>
        <taxon>Chironomoidea</taxon>
        <taxon>Ceratopogonidae</taxon>
        <taxon>Ceratopogoninae</taxon>
        <taxon>Culicoides</taxon>
        <taxon>Monoculicoides</taxon>
    </lineage>
</organism>
<evidence type="ECO:0000313" key="4">
    <source>
        <dbReference type="EMBL" id="SSX07412.1"/>
    </source>
</evidence>
<evidence type="ECO:0000256" key="1">
    <source>
        <dbReference type="ARBA" id="ARBA00007527"/>
    </source>
</evidence>
<evidence type="ECO:0000313" key="6">
    <source>
        <dbReference type="EMBL" id="SSX27754.1"/>
    </source>
</evidence>
<gene>
    <name evidence="5" type="primary">CSON000594</name>
    <name evidence="4" type="synonym">CSON014814</name>
</gene>
<proteinExistence type="inferred from homology"/>
<dbReference type="GO" id="GO:0004531">
    <property type="term" value="F:deoxyribonuclease II activity"/>
    <property type="evidence" value="ECO:0007669"/>
    <property type="project" value="InterPro"/>
</dbReference>
<feature type="signal peptide" evidence="3">
    <location>
        <begin position="1"/>
        <end position="19"/>
    </location>
</feature>
<dbReference type="VEuPathDB" id="VectorBase:CSON014814"/>
<dbReference type="EMBL" id="UFQS01001093">
    <property type="protein sequence ID" value="SSX08976.1"/>
    <property type="molecule type" value="Genomic_DNA"/>
</dbReference>
<accession>A0A336KUV8</accession>
<dbReference type="EMBL" id="UFQS01000871">
    <property type="protein sequence ID" value="SSX07412.1"/>
    <property type="molecule type" value="Genomic_DNA"/>
</dbReference>
<comment type="similarity">
    <text evidence="1">Belongs to the DNase II family.</text>
</comment>
<dbReference type="Pfam" id="PF03265">
    <property type="entry name" value="DNase_II"/>
    <property type="match status" value="1"/>
</dbReference>
<dbReference type="InterPro" id="IPR004947">
    <property type="entry name" value="DNase_II"/>
</dbReference>
<evidence type="ECO:0000313" key="5">
    <source>
        <dbReference type="EMBL" id="SSX08976.1"/>
    </source>
</evidence>
<dbReference type="AlphaFoldDB" id="A0A336KUV8"/>
<dbReference type="EMBL" id="UFQT01000871">
    <property type="protein sequence ID" value="SSX27754.1"/>
    <property type="molecule type" value="Genomic_DNA"/>
</dbReference>
<sequence length="343" mass="38340">MIRSILVTLISLSVTRVNCQIGCRDESNNIVDFVYLYKLPEDPPAQTVYKSDGYRYAYMTSSNLNSVWIDSTRNVSNSDSIPGLTLTQMYNSVNTLAILYNDQNPNENDDSSKGHSKGVIVSDGVQGFWIVHTIPRFPPNLTENTYRYPATGAKYGQNYLCITMSASEIDKAILQLSMNQVQVYSSRLPVNLRSSFPNAVQLLDGVNVLTLVSAKGVSFRSFAKSSAFNRDLYQDLVAPSLGVDISVESWKFGTNFLSTNCTTQNKVYTIARLEIAESDYRFSTFRDHSKWAVSTTSDTNWICIGDINRFESQFKRGGGTVCQNSKPIADAYRRIIVEADPCK</sequence>
<dbReference type="EMBL" id="UFQT01001093">
    <property type="protein sequence ID" value="SSX28887.1"/>
    <property type="molecule type" value="Genomic_DNA"/>
</dbReference>